<name>A0A645EVT1_9ZZZZ</name>
<organism evidence="1">
    <name type="scientific">bioreactor metagenome</name>
    <dbReference type="NCBI Taxonomy" id="1076179"/>
    <lineage>
        <taxon>unclassified sequences</taxon>
        <taxon>metagenomes</taxon>
        <taxon>ecological metagenomes</taxon>
    </lineage>
</organism>
<evidence type="ECO:0000313" key="1">
    <source>
        <dbReference type="EMBL" id="MPN04584.1"/>
    </source>
</evidence>
<dbReference type="Gene3D" id="3.40.50.300">
    <property type="entry name" value="P-loop containing nucleotide triphosphate hydrolases"/>
    <property type="match status" value="1"/>
</dbReference>
<comment type="caution">
    <text evidence="1">The sequence shown here is derived from an EMBL/GenBank/DDBJ whole genome shotgun (WGS) entry which is preliminary data.</text>
</comment>
<gene>
    <name evidence="1" type="ORF">SDC9_151825</name>
</gene>
<accession>A0A645EVT1</accession>
<dbReference type="AlphaFoldDB" id="A0A645EVT1"/>
<dbReference type="EMBL" id="VSSQ01050496">
    <property type="protein sequence ID" value="MPN04584.1"/>
    <property type="molecule type" value="Genomic_DNA"/>
</dbReference>
<dbReference type="InterPro" id="IPR027417">
    <property type="entry name" value="P-loop_NTPase"/>
</dbReference>
<protein>
    <submittedName>
        <fullName evidence="1">Type IV secretion system protein VirB11</fullName>
    </submittedName>
</protein>
<reference evidence="1" key="1">
    <citation type="submission" date="2019-08" db="EMBL/GenBank/DDBJ databases">
        <authorList>
            <person name="Kucharzyk K."/>
            <person name="Murdoch R.W."/>
            <person name="Higgins S."/>
            <person name="Loffler F."/>
        </authorList>
    </citation>
    <scope>NUCLEOTIDE SEQUENCE</scope>
</reference>
<sequence length="80" mass="9015">MSLNTGHPGSITSVHSGTAYRAFQRIATLAMQSEDARSLGFEVIRNEVYTTIDIVVQMHNRKVTEIFFDPIYVANLKNQN</sequence>
<proteinExistence type="predicted"/>